<evidence type="ECO:0000256" key="6">
    <source>
        <dbReference type="SAM" id="MobiDB-lite"/>
    </source>
</evidence>
<reference evidence="9 10" key="1">
    <citation type="submission" date="2020-10" db="EMBL/GenBank/DDBJ databases">
        <title>The Coptis chinensis genome and diversification of protoberbering-type alkaloids.</title>
        <authorList>
            <person name="Wang B."/>
            <person name="Shu S."/>
            <person name="Song C."/>
            <person name="Liu Y."/>
        </authorList>
    </citation>
    <scope>NUCLEOTIDE SEQUENCE [LARGE SCALE GENOMIC DNA]</scope>
    <source>
        <strain evidence="9">HL-2020</strain>
        <tissue evidence="9">Leaf</tissue>
    </source>
</reference>
<dbReference type="PANTHER" id="PTHR21646:SF39">
    <property type="entry name" value="UBIQUITIN CARBOXYL-TERMINAL HYDROLASE 16"/>
    <property type="match status" value="1"/>
</dbReference>
<dbReference type="PROSITE" id="PS50235">
    <property type="entry name" value="USP_3"/>
    <property type="match status" value="1"/>
</dbReference>
<keyword evidence="10" id="KW-1185">Reference proteome</keyword>
<keyword evidence="2" id="KW-0479">Metal-binding</keyword>
<evidence type="ECO:0000256" key="1">
    <source>
        <dbReference type="ARBA" id="ARBA00009085"/>
    </source>
</evidence>
<dbReference type="InterPro" id="IPR013083">
    <property type="entry name" value="Znf_RING/FYVE/PHD"/>
</dbReference>
<dbReference type="SUPFAM" id="SSF54001">
    <property type="entry name" value="Cysteine proteinases"/>
    <property type="match status" value="1"/>
</dbReference>
<comment type="caution">
    <text evidence="9">The sequence shown here is derived from an EMBL/GenBank/DDBJ whole genome shotgun (WGS) entry which is preliminary data.</text>
</comment>
<dbReference type="PANTHER" id="PTHR21646">
    <property type="entry name" value="UBIQUITIN CARBOXYL-TERMINAL HYDROLASE"/>
    <property type="match status" value="1"/>
</dbReference>
<evidence type="ECO:0000256" key="4">
    <source>
        <dbReference type="ARBA" id="ARBA00022833"/>
    </source>
</evidence>
<dbReference type="OrthoDB" id="2020758at2759"/>
<dbReference type="InterPro" id="IPR050185">
    <property type="entry name" value="Ub_carboxyl-term_hydrolase"/>
</dbReference>
<sequence length="823" mass="90296">MGKKSKKKINNSVKERKDSSNLTSEVVGDGVLEVKGRETCRHIENGIDLNKIKEKFSEKDSVRCEDCRGSALDRKESKGRSKHGKKGTDGVGVRKDTKCVWVCLQCGHFACGGVGMPNNPQSHAIRHSRQLRHPCVIQFENTNLCWCFHCGLLIPVGKSEHDGQENAVLLDAVKLIKRGPREGVTSVDVEDVWFGSGSVGGQTVVTTESLVSGKNDGYVVRGLANLGNTCFFNSVMQNILAMDLVRDYFMKLDQSVGPLTMALKKLFIETSCEASRNGISPRNLFGCICSKAPMFKGYQQQDSHELLRCLLDGLCTEELNLRKTLDSSKSAGTSCSPGSTFVDAIFGGQLSSTVTCTVCRYSSVTYDPFLDLSLPIPKKKSSTKMVPRSRSKKAKLPIKKETKKGAKFRGKGKTDSCIKSCATGSFENKDSSSIASSSVPLQEEKVDLLELTWLDFLDDIEPARTLDTLDSVSENYNISTNQVSESKHSSHDDDMSHNSSEVQSEVFSPNIEPTLNEESSRDNMYENDLPVLQGSEVLLLPYKEENLTTDEVLSKENVASCSVLVAEQDSLDFDGFGDLFNEPEMSSVSNVDDNNSLMITQTASLSGISSESDPDEVDDSDAPVSIKSCLSLYTEPELLSKEEAWNCENCAKIARGEQVCSDEKMPNTTLKKNESQNVPLDGYLLSAAPEPPEPRSLENGYPESDFGLTIERDNDIQSSYTPQEVSVMTDCKSSSQVSFVDQAAVSFHVDGSDCSEVDVNQVLCMASQSTVRVKSRKSNDSDKADGKLDKVPRDATKMILINKAPPILTIHLKRFSQDARGFK</sequence>
<feature type="region of interest" description="Disordered" evidence="6">
    <location>
        <begin position="1"/>
        <end position="25"/>
    </location>
</feature>
<keyword evidence="3 5" id="KW-0863">Zinc-finger</keyword>
<dbReference type="PROSITE" id="PS50271">
    <property type="entry name" value="ZF_UBP"/>
    <property type="match status" value="1"/>
</dbReference>
<gene>
    <name evidence="9" type="ORF">IFM89_028132</name>
</gene>
<dbReference type="GO" id="GO:0008270">
    <property type="term" value="F:zinc ion binding"/>
    <property type="evidence" value="ECO:0007669"/>
    <property type="project" value="UniProtKB-KW"/>
</dbReference>
<feature type="compositionally biased region" description="Basic and acidic residues" evidence="6">
    <location>
        <begin position="485"/>
        <end position="496"/>
    </location>
</feature>
<dbReference type="SMART" id="SM00290">
    <property type="entry name" value="ZnF_UBP"/>
    <property type="match status" value="1"/>
</dbReference>
<accession>A0A835HXX8</accession>
<dbReference type="InterPro" id="IPR018200">
    <property type="entry name" value="USP_CS"/>
</dbReference>
<evidence type="ECO:0000259" key="7">
    <source>
        <dbReference type="PROSITE" id="PS50235"/>
    </source>
</evidence>
<dbReference type="SUPFAM" id="SSF57850">
    <property type="entry name" value="RING/U-box"/>
    <property type="match status" value="1"/>
</dbReference>
<dbReference type="InterPro" id="IPR028889">
    <property type="entry name" value="USP"/>
</dbReference>
<protein>
    <recommendedName>
        <fullName evidence="11">Ubiquitinyl hydrolase 1</fullName>
    </recommendedName>
</protein>
<dbReference type="AlphaFoldDB" id="A0A835HXX8"/>
<dbReference type="Gene3D" id="3.30.40.10">
    <property type="entry name" value="Zinc/RING finger domain, C3HC4 (zinc finger)"/>
    <property type="match status" value="1"/>
</dbReference>
<dbReference type="PROSITE" id="PS00972">
    <property type="entry name" value="USP_1"/>
    <property type="match status" value="1"/>
</dbReference>
<dbReference type="InterPro" id="IPR001394">
    <property type="entry name" value="Peptidase_C19_UCH"/>
</dbReference>
<dbReference type="InterPro" id="IPR001607">
    <property type="entry name" value="Znf_UBP"/>
</dbReference>
<evidence type="ECO:0000313" key="10">
    <source>
        <dbReference type="Proteomes" id="UP000631114"/>
    </source>
</evidence>
<dbReference type="Pfam" id="PF00443">
    <property type="entry name" value="UCH"/>
    <property type="match status" value="1"/>
</dbReference>
<feature type="domain" description="UBP-type" evidence="8">
    <location>
        <begin position="38"/>
        <end position="173"/>
    </location>
</feature>
<comment type="similarity">
    <text evidence="1">Belongs to the peptidase C19 family.</text>
</comment>
<dbReference type="Pfam" id="PF02148">
    <property type="entry name" value="zf-UBP"/>
    <property type="match status" value="1"/>
</dbReference>
<evidence type="ECO:0000256" key="3">
    <source>
        <dbReference type="ARBA" id="ARBA00022771"/>
    </source>
</evidence>
<evidence type="ECO:0000259" key="8">
    <source>
        <dbReference type="PROSITE" id="PS50271"/>
    </source>
</evidence>
<dbReference type="Proteomes" id="UP000631114">
    <property type="component" value="Unassembled WGS sequence"/>
</dbReference>
<dbReference type="Gene3D" id="3.90.70.10">
    <property type="entry name" value="Cysteine proteinases"/>
    <property type="match status" value="2"/>
</dbReference>
<dbReference type="GO" id="GO:0004843">
    <property type="term" value="F:cysteine-type deubiquitinase activity"/>
    <property type="evidence" value="ECO:0007669"/>
    <property type="project" value="InterPro"/>
</dbReference>
<organism evidence="9 10">
    <name type="scientific">Coptis chinensis</name>
    <dbReference type="NCBI Taxonomy" id="261450"/>
    <lineage>
        <taxon>Eukaryota</taxon>
        <taxon>Viridiplantae</taxon>
        <taxon>Streptophyta</taxon>
        <taxon>Embryophyta</taxon>
        <taxon>Tracheophyta</taxon>
        <taxon>Spermatophyta</taxon>
        <taxon>Magnoliopsida</taxon>
        <taxon>Ranunculales</taxon>
        <taxon>Ranunculaceae</taxon>
        <taxon>Coptidoideae</taxon>
        <taxon>Coptis</taxon>
    </lineage>
</organism>
<feature type="domain" description="USP" evidence="7">
    <location>
        <begin position="221"/>
        <end position="777"/>
    </location>
</feature>
<proteinExistence type="inferred from homology"/>
<feature type="region of interest" description="Disordered" evidence="6">
    <location>
        <begin position="481"/>
        <end position="507"/>
    </location>
</feature>
<evidence type="ECO:0000256" key="2">
    <source>
        <dbReference type="ARBA" id="ARBA00022723"/>
    </source>
</evidence>
<dbReference type="InterPro" id="IPR038765">
    <property type="entry name" value="Papain-like_cys_pep_sf"/>
</dbReference>
<dbReference type="GO" id="GO:0016579">
    <property type="term" value="P:protein deubiquitination"/>
    <property type="evidence" value="ECO:0007669"/>
    <property type="project" value="InterPro"/>
</dbReference>
<keyword evidence="4" id="KW-0862">Zinc</keyword>
<dbReference type="EMBL" id="JADFTS010000005">
    <property type="protein sequence ID" value="KAF9606756.1"/>
    <property type="molecule type" value="Genomic_DNA"/>
</dbReference>
<evidence type="ECO:0000256" key="5">
    <source>
        <dbReference type="PROSITE-ProRule" id="PRU00502"/>
    </source>
</evidence>
<name>A0A835HXX8_9MAGN</name>
<evidence type="ECO:0008006" key="11">
    <source>
        <dbReference type="Google" id="ProtNLM"/>
    </source>
</evidence>
<evidence type="ECO:0000313" key="9">
    <source>
        <dbReference type="EMBL" id="KAF9606756.1"/>
    </source>
</evidence>